<evidence type="ECO:0000256" key="1">
    <source>
        <dbReference type="SAM" id="MobiDB-lite"/>
    </source>
</evidence>
<gene>
    <name evidence="2" type="ORF">Aspvir_010151</name>
</gene>
<dbReference type="Proteomes" id="UP000710440">
    <property type="component" value="Unassembled WGS sequence"/>
</dbReference>
<keyword evidence="3" id="KW-1185">Reference proteome</keyword>
<evidence type="ECO:0000313" key="2">
    <source>
        <dbReference type="EMBL" id="GIK06033.1"/>
    </source>
</evidence>
<feature type="compositionally biased region" description="Basic and acidic residues" evidence="1">
    <location>
        <begin position="1"/>
        <end position="20"/>
    </location>
</feature>
<name>A0A9P3C4H8_ASPVI</name>
<accession>A0A9P3C4H8</accession>
<sequence>MERGRVSIKKRSWDQKKKANEIQGTNDHALGPPKDGAYPPFTLRQWNEVFDIFAKLNNKCPHLDGDLTDMTMNELKGCVLVIVDSKAGRQIDGIYLADPHFSRHDGYSFTSEPGTMNREQIADMRKGRNIREGSGKEQFWVLSWTLTPDFGTMSSMSTRGLATSYSYDSIFWNAYYEFTPFSFPNVLYMDAIGFAEGIASKGQDDLWKASNGELTAMAMAVNLAIVSKNCYVGGGSIWPGEDRSSPVGDCPYDTLGATSSFTDNMLNFVFKPQNED</sequence>
<organism evidence="2 3">
    <name type="scientific">Aspergillus viridinutans</name>
    <dbReference type="NCBI Taxonomy" id="75553"/>
    <lineage>
        <taxon>Eukaryota</taxon>
        <taxon>Fungi</taxon>
        <taxon>Dikarya</taxon>
        <taxon>Ascomycota</taxon>
        <taxon>Pezizomycotina</taxon>
        <taxon>Eurotiomycetes</taxon>
        <taxon>Eurotiomycetidae</taxon>
        <taxon>Eurotiales</taxon>
        <taxon>Aspergillaceae</taxon>
        <taxon>Aspergillus</taxon>
        <taxon>Aspergillus subgen. Fumigati</taxon>
    </lineage>
</organism>
<comment type="caution">
    <text evidence="2">The sequence shown here is derived from an EMBL/GenBank/DDBJ whole genome shotgun (WGS) entry which is preliminary data.</text>
</comment>
<reference evidence="2 3" key="1">
    <citation type="submission" date="2021-02" db="EMBL/GenBank/DDBJ databases">
        <title>Pan-genome distribution and transcriptional activeness of fungal secondary metabolism genes in Aspergillus section Fumigati.</title>
        <authorList>
            <person name="Takahashi H."/>
            <person name="Umemura M."/>
            <person name="Ninomiya A."/>
            <person name="Kusuya Y."/>
            <person name="Urayama S."/>
            <person name="Shimizu M."/>
            <person name="Watanabe A."/>
            <person name="Kamei K."/>
            <person name="Yaguchi T."/>
            <person name="Hagiwara D."/>
        </authorList>
    </citation>
    <scope>NUCLEOTIDE SEQUENCE [LARGE SCALE GENOMIC DNA]</scope>
    <source>
        <strain evidence="2 3">IFM 47045</strain>
    </source>
</reference>
<dbReference type="AlphaFoldDB" id="A0A9P3C4H8"/>
<proteinExistence type="predicted"/>
<dbReference type="EMBL" id="BOPL01000009">
    <property type="protein sequence ID" value="GIK06033.1"/>
    <property type="molecule type" value="Genomic_DNA"/>
</dbReference>
<evidence type="ECO:0000313" key="3">
    <source>
        <dbReference type="Proteomes" id="UP000710440"/>
    </source>
</evidence>
<dbReference type="GeneID" id="66938133"/>
<feature type="region of interest" description="Disordered" evidence="1">
    <location>
        <begin position="1"/>
        <end position="36"/>
    </location>
</feature>
<dbReference type="RefSeq" id="XP_043129219.1">
    <property type="nucleotide sequence ID" value="XM_043273284.1"/>
</dbReference>
<protein>
    <submittedName>
        <fullName evidence="2">Uncharacterized protein</fullName>
    </submittedName>
</protein>
<dbReference type="OrthoDB" id="1046782at2759"/>